<comment type="caution">
    <text evidence="1">The sequence shown here is derived from an EMBL/GenBank/DDBJ whole genome shotgun (WGS) entry which is preliminary data.</text>
</comment>
<dbReference type="EMBL" id="JAJEQO010000023">
    <property type="protein sequence ID" value="MCC2214227.1"/>
    <property type="molecule type" value="Genomic_DNA"/>
</dbReference>
<evidence type="ECO:0000313" key="1">
    <source>
        <dbReference type="EMBL" id="MCC2214227.1"/>
    </source>
</evidence>
<evidence type="ECO:0000313" key="2">
    <source>
        <dbReference type="Proteomes" id="UP001199236"/>
    </source>
</evidence>
<keyword evidence="2" id="KW-1185">Reference proteome</keyword>
<proteinExistence type="predicted"/>
<dbReference type="Proteomes" id="UP001199236">
    <property type="component" value="Unassembled WGS sequence"/>
</dbReference>
<reference evidence="1 2" key="1">
    <citation type="submission" date="2021-10" db="EMBL/GenBank/DDBJ databases">
        <title>Anaerobic single-cell dispensing facilitates the cultivation of human gut bacteria.</title>
        <authorList>
            <person name="Afrizal A."/>
        </authorList>
    </citation>
    <scope>NUCLEOTIDE SEQUENCE [LARGE SCALE GENOMIC DNA]</scope>
    <source>
        <strain evidence="1 2">CLA-AA-H223</strain>
    </source>
</reference>
<dbReference type="RefSeq" id="WP_223386060.1">
    <property type="nucleotide sequence ID" value="NZ_JAJEQO010000023.1"/>
</dbReference>
<sequence>MMNQAEEAKLLEQLEQWNKKDEYSRCIRAIEAIPEQERGYLLTVKLSRAYSNLAVLGDHGEHGTDSEVDGNLIQYAIRLLESVRTQGENDPYWNSRMGYSCLMAYRSAATAYEYAKCWLALAPDDPAAQKLVRDCEEYLEEEKALEIDLKEREEFIRRETPDDEKGVICK</sequence>
<name>A0ABS8FJP2_9FIRM</name>
<protein>
    <recommendedName>
        <fullName evidence="3">Tetratricopeptide repeat protein</fullName>
    </recommendedName>
</protein>
<gene>
    <name evidence="1" type="ORF">LKD34_12135</name>
</gene>
<accession>A0ABS8FJP2</accession>
<organism evidence="1 2">
    <name type="scientific">Faecalibacterium hominis</name>
    <name type="common">ex Afrizal et al. 2022</name>
    <dbReference type="NCBI Taxonomy" id="2881265"/>
    <lineage>
        <taxon>Bacteria</taxon>
        <taxon>Bacillati</taxon>
        <taxon>Bacillota</taxon>
        <taxon>Clostridia</taxon>
        <taxon>Eubacteriales</taxon>
        <taxon>Oscillospiraceae</taxon>
        <taxon>Faecalibacterium</taxon>
    </lineage>
</organism>
<evidence type="ECO:0008006" key="3">
    <source>
        <dbReference type="Google" id="ProtNLM"/>
    </source>
</evidence>